<evidence type="ECO:0000313" key="3">
    <source>
        <dbReference type="Proteomes" id="UP000431269"/>
    </source>
</evidence>
<reference evidence="3" key="1">
    <citation type="submission" date="2019-12" db="EMBL/GenBank/DDBJ databases">
        <title>Complete genome of Terracaulis silvestris 0127_4.</title>
        <authorList>
            <person name="Vieira S."/>
            <person name="Riedel T."/>
            <person name="Sproer C."/>
            <person name="Pascual J."/>
            <person name="Boedeker C."/>
            <person name="Overmann J."/>
        </authorList>
    </citation>
    <scope>NUCLEOTIDE SEQUENCE [LARGE SCALE GENOMIC DNA]</scope>
    <source>
        <strain evidence="3">0127_4</strain>
    </source>
</reference>
<feature type="domain" description="N-acetyltransferase" evidence="1">
    <location>
        <begin position="5"/>
        <end position="153"/>
    </location>
</feature>
<sequence>MADGFTIRRLEPADTALFRALNAMFGKAFDDAEAYAGAPPSDDYLESLLRKDHIIPLVALADDAVIGGLVAYELDKFEQARREIYIYDLAVAETHRRQGVAAALIKHLGEIASRRGAWVIYVQADYGDDPAIALYTKLGRREDVMHFDIDPAE</sequence>
<dbReference type="KEGG" id="tsv:DSM104635_00059"/>
<keyword evidence="3" id="KW-1185">Reference proteome</keyword>
<protein>
    <submittedName>
        <fullName evidence="2">Putative acetyltransferase</fullName>
    </submittedName>
</protein>
<dbReference type="EMBL" id="CP047045">
    <property type="protein sequence ID" value="QGZ93252.1"/>
    <property type="molecule type" value="Genomic_DNA"/>
</dbReference>
<dbReference type="Gene3D" id="3.40.630.30">
    <property type="match status" value="1"/>
</dbReference>
<dbReference type="Proteomes" id="UP000431269">
    <property type="component" value="Chromosome"/>
</dbReference>
<dbReference type="CDD" id="cd04301">
    <property type="entry name" value="NAT_SF"/>
    <property type="match status" value="1"/>
</dbReference>
<dbReference type="GO" id="GO:0016747">
    <property type="term" value="F:acyltransferase activity, transferring groups other than amino-acyl groups"/>
    <property type="evidence" value="ECO:0007669"/>
    <property type="project" value="InterPro"/>
</dbReference>
<evidence type="ECO:0000313" key="2">
    <source>
        <dbReference type="EMBL" id="QGZ93252.1"/>
    </source>
</evidence>
<dbReference type="SUPFAM" id="SSF55729">
    <property type="entry name" value="Acyl-CoA N-acyltransferases (Nat)"/>
    <property type="match status" value="1"/>
</dbReference>
<dbReference type="PANTHER" id="PTHR43072:SF60">
    <property type="entry name" value="L-2,4-DIAMINOBUTYRIC ACID ACETYLTRANSFERASE"/>
    <property type="match status" value="1"/>
</dbReference>
<accession>A0A6I6MNX4</accession>
<dbReference type="Pfam" id="PF00583">
    <property type="entry name" value="Acetyltransf_1"/>
    <property type="match status" value="1"/>
</dbReference>
<evidence type="ECO:0000259" key="1">
    <source>
        <dbReference type="PROSITE" id="PS51186"/>
    </source>
</evidence>
<name>A0A6I6MNX4_9CAUL</name>
<gene>
    <name evidence="2" type="ORF">DSM104635_00059</name>
</gene>
<organism evidence="2 3">
    <name type="scientific">Terricaulis silvestris</name>
    <dbReference type="NCBI Taxonomy" id="2686094"/>
    <lineage>
        <taxon>Bacteria</taxon>
        <taxon>Pseudomonadati</taxon>
        <taxon>Pseudomonadota</taxon>
        <taxon>Alphaproteobacteria</taxon>
        <taxon>Caulobacterales</taxon>
        <taxon>Caulobacteraceae</taxon>
        <taxon>Terricaulis</taxon>
    </lineage>
</organism>
<dbReference type="NCBIfam" id="NF033083">
    <property type="entry name" value="AAC_3_I"/>
    <property type="match status" value="1"/>
</dbReference>
<dbReference type="InterPro" id="IPR000182">
    <property type="entry name" value="GNAT_dom"/>
</dbReference>
<dbReference type="RefSeq" id="WP_158764265.1">
    <property type="nucleotide sequence ID" value="NZ_CP047045.1"/>
</dbReference>
<dbReference type="PROSITE" id="PS51186">
    <property type="entry name" value="GNAT"/>
    <property type="match status" value="1"/>
</dbReference>
<dbReference type="PANTHER" id="PTHR43072">
    <property type="entry name" value="N-ACETYLTRANSFERASE"/>
    <property type="match status" value="1"/>
</dbReference>
<dbReference type="InterPro" id="IPR016181">
    <property type="entry name" value="Acyl_CoA_acyltransferase"/>
</dbReference>
<dbReference type="AlphaFoldDB" id="A0A6I6MNX4"/>
<proteinExistence type="predicted"/>
<keyword evidence="2" id="KW-0808">Transferase</keyword>